<dbReference type="OrthoDB" id="413993at2759"/>
<feature type="region of interest" description="Disordered" evidence="3">
    <location>
        <begin position="1"/>
        <end position="23"/>
    </location>
</feature>
<dbReference type="Gene3D" id="3.20.20.140">
    <property type="entry name" value="Metal-dependent hydrolases"/>
    <property type="match status" value="1"/>
</dbReference>
<comment type="similarity">
    <text evidence="1">Belongs to the metallo-dependent hydrolases superfamily. TatD-type hydrolase family.</text>
</comment>
<dbReference type="Proteomes" id="UP000288216">
    <property type="component" value="Unassembled WGS sequence"/>
</dbReference>
<sequence length="503" mass="56585">STETEKRNLPAVSSSTLKQSSESVIQTDYKNVTRRESRKVTPVQGTNVLYLKAISEAIGSDFHKKQLQDPARNSNNTKGTPDGFVPAKSLTQDSGQSQEDICLETSHGDGSSQYSHQEHEPDPENNSMEPMCNNRLKTYKVNIVKRPNPELVFVDVSVDNETSMKWNKNSLPKNENDHCKKLTDEDPSFGSDWSDVEDPTALAMFSQGDSSPTCKLKKPKASTPLATEYVTYPPFSYSSPSWSNPQQPSLASTPYGSWCRPSCVDDRTESSSSHSVTSMQYSRSTVCNSLSFESSGCSLRQFENSNNLDLSKSSLNSSVDVLADNSENICQENWGLNYRRAGFIDTHCHLDFLFSKLSFSGTFARFMKIYDSTFPVEFHGCITDFCDPRDLVLGNLWENLLNEPLVWGAFGCHPHFARYYTNVQEKAIIQALRHPKAVAFGEMGLDYSYKCSTNIAKQKQVFERQLKLAVALKKPLVIHCRDADQDLLEIMKTNVPKDYRIHR</sequence>
<dbReference type="PROSITE" id="PS01137">
    <property type="entry name" value="TATD_1"/>
    <property type="match status" value="1"/>
</dbReference>
<protein>
    <recommendedName>
        <fullName evidence="6">TatD DNase domain containing 2</fullName>
    </recommendedName>
</protein>
<evidence type="ECO:0000313" key="4">
    <source>
        <dbReference type="EMBL" id="GCB82730.1"/>
    </source>
</evidence>
<proteinExistence type="inferred from homology"/>
<evidence type="ECO:0008006" key="6">
    <source>
        <dbReference type="Google" id="ProtNLM"/>
    </source>
</evidence>
<feature type="compositionally biased region" description="Polar residues" evidence="3">
    <location>
        <begin position="11"/>
        <end position="23"/>
    </location>
</feature>
<keyword evidence="5" id="KW-1185">Reference proteome</keyword>
<evidence type="ECO:0000256" key="3">
    <source>
        <dbReference type="SAM" id="MobiDB-lite"/>
    </source>
</evidence>
<evidence type="ECO:0000313" key="5">
    <source>
        <dbReference type="Proteomes" id="UP000288216"/>
    </source>
</evidence>
<dbReference type="PANTHER" id="PTHR46363:SF1">
    <property type="entry name" value="DEOXYRIBONUCLEASE TATDN2-RELATED"/>
    <property type="match status" value="1"/>
</dbReference>
<evidence type="ECO:0000256" key="2">
    <source>
        <dbReference type="ARBA" id="ARBA00022801"/>
    </source>
</evidence>
<gene>
    <name evidence="4" type="ORF">scyTo_0021713</name>
</gene>
<keyword evidence="2" id="KW-0378">Hydrolase</keyword>
<dbReference type="PANTHER" id="PTHR46363">
    <property type="entry name" value="DEOXYRIBONUCLEASE TATDN2-RELATED"/>
    <property type="match status" value="1"/>
</dbReference>
<feature type="region of interest" description="Disordered" evidence="3">
    <location>
        <begin position="65"/>
        <end position="131"/>
    </location>
</feature>
<dbReference type="InterPro" id="IPR032466">
    <property type="entry name" value="Metal_Hydrolase"/>
</dbReference>
<dbReference type="InterPro" id="IPR018228">
    <property type="entry name" value="DNase_TatD-rel_CS"/>
</dbReference>
<accession>A0A401QBJ0</accession>
<dbReference type="Pfam" id="PF01026">
    <property type="entry name" value="TatD_DNase"/>
    <property type="match status" value="1"/>
</dbReference>
<comment type="caution">
    <text evidence="4">The sequence shown here is derived from an EMBL/GenBank/DDBJ whole genome shotgun (WGS) entry which is preliminary data.</text>
</comment>
<evidence type="ECO:0000256" key="1">
    <source>
        <dbReference type="ARBA" id="ARBA00009275"/>
    </source>
</evidence>
<organism evidence="4 5">
    <name type="scientific">Scyliorhinus torazame</name>
    <name type="common">Cloudy catshark</name>
    <name type="synonym">Catulus torazame</name>
    <dbReference type="NCBI Taxonomy" id="75743"/>
    <lineage>
        <taxon>Eukaryota</taxon>
        <taxon>Metazoa</taxon>
        <taxon>Chordata</taxon>
        <taxon>Craniata</taxon>
        <taxon>Vertebrata</taxon>
        <taxon>Chondrichthyes</taxon>
        <taxon>Elasmobranchii</taxon>
        <taxon>Galeomorphii</taxon>
        <taxon>Galeoidea</taxon>
        <taxon>Carcharhiniformes</taxon>
        <taxon>Scyliorhinidae</taxon>
        <taxon>Scyliorhinus</taxon>
    </lineage>
</organism>
<feature type="compositionally biased region" description="Polar residues" evidence="3">
    <location>
        <begin position="89"/>
        <end position="99"/>
    </location>
</feature>
<dbReference type="SUPFAM" id="SSF51556">
    <property type="entry name" value="Metallo-dependent hydrolases"/>
    <property type="match status" value="1"/>
</dbReference>
<reference evidence="4 5" key="1">
    <citation type="journal article" date="2018" name="Nat. Ecol. Evol.">
        <title>Shark genomes provide insights into elasmobranch evolution and the origin of vertebrates.</title>
        <authorList>
            <person name="Hara Y"/>
            <person name="Yamaguchi K"/>
            <person name="Onimaru K"/>
            <person name="Kadota M"/>
            <person name="Koyanagi M"/>
            <person name="Keeley SD"/>
            <person name="Tatsumi K"/>
            <person name="Tanaka K"/>
            <person name="Motone F"/>
            <person name="Kageyama Y"/>
            <person name="Nozu R"/>
            <person name="Adachi N"/>
            <person name="Nishimura O"/>
            <person name="Nakagawa R"/>
            <person name="Tanegashima C"/>
            <person name="Kiyatake I"/>
            <person name="Matsumoto R"/>
            <person name="Murakumo K"/>
            <person name="Nishida K"/>
            <person name="Terakita A"/>
            <person name="Kuratani S"/>
            <person name="Sato K"/>
            <person name="Hyodo S Kuraku.S."/>
        </authorList>
    </citation>
    <scope>NUCLEOTIDE SEQUENCE [LARGE SCALE GENOMIC DNA]</scope>
</reference>
<dbReference type="GO" id="GO:0016788">
    <property type="term" value="F:hydrolase activity, acting on ester bonds"/>
    <property type="evidence" value="ECO:0007669"/>
    <property type="project" value="InterPro"/>
</dbReference>
<dbReference type="EMBL" id="BFAA01019806">
    <property type="protein sequence ID" value="GCB82730.1"/>
    <property type="molecule type" value="Genomic_DNA"/>
</dbReference>
<dbReference type="InterPro" id="IPR001130">
    <property type="entry name" value="TatD-like"/>
</dbReference>
<dbReference type="STRING" id="75743.A0A401QBJ0"/>
<name>A0A401QBJ0_SCYTO</name>
<feature type="non-terminal residue" evidence="4">
    <location>
        <position position="1"/>
    </location>
</feature>
<dbReference type="AlphaFoldDB" id="A0A401QBJ0"/>